<dbReference type="SUPFAM" id="SSF51726">
    <property type="entry name" value="UROD/MetE-like"/>
    <property type="match status" value="1"/>
</dbReference>
<dbReference type="InterPro" id="IPR002629">
    <property type="entry name" value="Met_Synth_C/arc"/>
</dbReference>
<proteinExistence type="predicted"/>
<evidence type="ECO:0000313" key="3">
    <source>
        <dbReference type="Proteomes" id="UP000317043"/>
    </source>
</evidence>
<dbReference type="OrthoDB" id="5242426at2"/>
<dbReference type="Gene3D" id="3.20.20.210">
    <property type="match status" value="1"/>
</dbReference>
<dbReference type="EMBL" id="VFOW01000001">
    <property type="protein sequence ID" value="TQL75270.1"/>
    <property type="molecule type" value="Genomic_DNA"/>
</dbReference>
<gene>
    <name evidence="2" type="ORF">FB566_0767</name>
</gene>
<evidence type="ECO:0000259" key="1">
    <source>
        <dbReference type="Pfam" id="PF01717"/>
    </source>
</evidence>
<name>A0A543ARQ8_9ACTN</name>
<keyword evidence="3" id="KW-1185">Reference proteome</keyword>
<protein>
    <submittedName>
        <fullName evidence="2">Cobalamin-independent methionine synthase catalytic subunit</fullName>
    </submittedName>
</protein>
<dbReference type="Pfam" id="PF01717">
    <property type="entry name" value="Meth_synt_2"/>
    <property type="match status" value="1"/>
</dbReference>
<sequence length="335" mass="34777">MTVQVLPAGVATGIGSLPGTDVVEAVRLVMGELPDFPHLPELPARGPGADLIGRGASLLVDIPVQLYAGRWQVASRGGMDLRRGRDLLERDLDALTDVAGDHDGPLKVSAAGPWTLAASLDRQVGGALLRDPGAVFDLTQSLAEGLAAHLGELAARLPHARLVVQLDEPWLPAVLAGEVATESGFSRYRAVESETVRDRLAAIVSAVSVPVVVHCCAAEVPVTLIRDAGANAVAVDMSLIDLDSAAHLDPLGEALEAGFGLFAGIVATGPGGDSLPSGQASIDPVNRLWNRLGLPADRRREQVVTTPACGLAGRTPAEARAVMRACVEAAKWLTD</sequence>
<dbReference type="InterPro" id="IPR038071">
    <property type="entry name" value="UROD/MetE-like_sf"/>
</dbReference>
<accession>A0A543ARQ8</accession>
<dbReference type="GO" id="GO:0003871">
    <property type="term" value="F:5-methyltetrahydropteroyltriglutamate-homocysteine S-methyltransferase activity"/>
    <property type="evidence" value="ECO:0007669"/>
    <property type="project" value="InterPro"/>
</dbReference>
<organism evidence="2 3">
    <name type="scientific">Stackebrandtia endophytica</name>
    <dbReference type="NCBI Taxonomy" id="1496996"/>
    <lineage>
        <taxon>Bacteria</taxon>
        <taxon>Bacillati</taxon>
        <taxon>Actinomycetota</taxon>
        <taxon>Actinomycetes</taxon>
        <taxon>Glycomycetales</taxon>
        <taxon>Glycomycetaceae</taxon>
        <taxon>Stackebrandtia</taxon>
    </lineage>
</organism>
<evidence type="ECO:0000313" key="2">
    <source>
        <dbReference type="EMBL" id="TQL75270.1"/>
    </source>
</evidence>
<feature type="domain" description="Cobalamin-independent methionine synthase MetE C-terminal/archaeal" evidence="1">
    <location>
        <begin position="12"/>
        <end position="331"/>
    </location>
</feature>
<dbReference type="AlphaFoldDB" id="A0A543ARQ8"/>
<dbReference type="GO" id="GO:0008270">
    <property type="term" value="F:zinc ion binding"/>
    <property type="evidence" value="ECO:0007669"/>
    <property type="project" value="InterPro"/>
</dbReference>
<dbReference type="GO" id="GO:0009086">
    <property type="term" value="P:methionine biosynthetic process"/>
    <property type="evidence" value="ECO:0007669"/>
    <property type="project" value="InterPro"/>
</dbReference>
<dbReference type="RefSeq" id="WP_142035001.1">
    <property type="nucleotide sequence ID" value="NZ_JBHTGS010000001.1"/>
</dbReference>
<dbReference type="Proteomes" id="UP000317043">
    <property type="component" value="Unassembled WGS sequence"/>
</dbReference>
<dbReference type="InParanoid" id="A0A543ARQ8"/>
<comment type="caution">
    <text evidence="2">The sequence shown here is derived from an EMBL/GenBank/DDBJ whole genome shotgun (WGS) entry which is preliminary data.</text>
</comment>
<reference evidence="2 3" key="1">
    <citation type="submission" date="2019-06" db="EMBL/GenBank/DDBJ databases">
        <title>Sequencing the genomes of 1000 actinobacteria strains.</title>
        <authorList>
            <person name="Klenk H.-P."/>
        </authorList>
    </citation>
    <scope>NUCLEOTIDE SEQUENCE [LARGE SCALE GENOMIC DNA]</scope>
    <source>
        <strain evidence="2 3">DSM 45928</strain>
    </source>
</reference>